<reference evidence="2 3" key="1">
    <citation type="journal article" date="2009" name="Appl. Environ. Microbiol.">
        <title>Community genomic and proteomic analyses of chemoautotrophic iron-oxidizing "Leptospirillum rubarum" (Group II) and "Leptospirillum ferrodiazotrophum" (Group III) bacteria in acid mine drainage biofilms.</title>
        <authorList>
            <person name="Goltsman D.S."/>
            <person name="Denef V.J."/>
            <person name="Singer S.W."/>
            <person name="VerBerkmoes N.C."/>
            <person name="Lefsrud M."/>
            <person name="Mueller R.S."/>
            <person name="Dick G.J."/>
            <person name="Sun C.L."/>
            <person name="Wheeler K.E."/>
            <person name="Zemla A."/>
            <person name="Baker B.J."/>
            <person name="Hauser L."/>
            <person name="Land M."/>
            <person name="Shah M.B."/>
            <person name="Thelen M.P."/>
            <person name="Hettich R.L."/>
            <person name="Banfield J.F."/>
        </authorList>
    </citation>
    <scope>NUCLEOTIDE SEQUENCE [LARGE SCALE GENOMIC DNA]</scope>
</reference>
<evidence type="ECO:0000313" key="3">
    <source>
        <dbReference type="Proteomes" id="UP000009374"/>
    </source>
</evidence>
<keyword evidence="2" id="KW-0282">Flagellum</keyword>
<dbReference type="GO" id="GO:0005886">
    <property type="term" value="C:plasma membrane"/>
    <property type="evidence" value="ECO:0007669"/>
    <property type="project" value="TreeGrafter"/>
</dbReference>
<accession>C6HWK6</accession>
<keyword evidence="2" id="KW-0966">Cell projection</keyword>
<dbReference type="AlphaFoldDB" id="C6HWK6"/>
<proteinExistence type="inferred from homology"/>
<evidence type="ECO:0000313" key="2">
    <source>
        <dbReference type="EMBL" id="EES52982.1"/>
    </source>
</evidence>
<keyword evidence="2" id="KW-0969">Cilium</keyword>
<dbReference type="PANTHER" id="PTHR30531">
    <property type="entry name" value="FLAGELLAR BIOSYNTHETIC PROTEIN FLHB"/>
    <property type="match status" value="1"/>
</dbReference>
<keyword evidence="3" id="KW-1185">Reference proteome</keyword>
<dbReference type="PANTHER" id="PTHR30531:SF12">
    <property type="entry name" value="FLAGELLAR BIOSYNTHETIC PROTEIN FLHB"/>
    <property type="match status" value="1"/>
</dbReference>
<sequence length="90" mass="9314">MRLSVALRYLPGVDEAPLVLVSGQGEIARGIVLLAQSLKIPVVKAPDLSQQLLRVPPGHPVPEELYEAVAVILAALFVSGKVPGPGSAAV</sequence>
<evidence type="ECO:0000256" key="1">
    <source>
        <dbReference type="ARBA" id="ARBA00010690"/>
    </source>
</evidence>
<dbReference type="SUPFAM" id="SSF160544">
    <property type="entry name" value="EscU C-terminal domain-like"/>
    <property type="match status" value="1"/>
</dbReference>
<gene>
    <name evidence="2" type="ORF">UBAL3_80630039</name>
</gene>
<dbReference type="Gene3D" id="3.40.1690.10">
    <property type="entry name" value="secretion proteins EscU"/>
    <property type="match status" value="1"/>
</dbReference>
<comment type="similarity">
    <text evidence="1">Belongs to the type III secretion exporter family.</text>
</comment>
<dbReference type="Proteomes" id="UP000009374">
    <property type="component" value="Unassembled WGS sequence"/>
</dbReference>
<name>C6HWK6_9BACT</name>
<dbReference type="GO" id="GO:0009306">
    <property type="term" value="P:protein secretion"/>
    <property type="evidence" value="ECO:0007669"/>
    <property type="project" value="InterPro"/>
</dbReference>
<protein>
    <submittedName>
        <fullName evidence="2">Probable flagellar biosynthesis protein</fullName>
    </submittedName>
</protein>
<dbReference type="InterPro" id="IPR029025">
    <property type="entry name" value="T3SS_substrate_exporter_C"/>
</dbReference>
<dbReference type="InterPro" id="IPR006135">
    <property type="entry name" value="T3SS_substrate_exporter"/>
</dbReference>
<dbReference type="EMBL" id="GG693870">
    <property type="protein sequence ID" value="EES52982.1"/>
    <property type="molecule type" value="Genomic_DNA"/>
</dbReference>
<organism evidence="2 3">
    <name type="scientific">Leptospirillum ferrodiazotrophum</name>
    <dbReference type="NCBI Taxonomy" id="412449"/>
    <lineage>
        <taxon>Bacteria</taxon>
        <taxon>Pseudomonadati</taxon>
        <taxon>Nitrospirota</taxon>
        <taxon>Nitrospiria</taxon>
        <taxon>Nitrospirales</taxon>
        <taxon>Nitrospiraceae</taxon>
        <taxon>Leptospirillum</taxon>
    </lineage>
</organism>
<dbReference type="Pfam" id="PF01312">
    <property type="entry name" value="Bac_export_2"/>
    <property type="match status" value="1"/>
</dbReference>